<dbReference type="PANTHER" id="PTHR13343">
    <property type="entry name" value="CREG1 PROTEIN"/>
    <property type="match status" value="1"/>
</dbReference>
<dbReference type="Proteomes" id="UP001331561">
    <property type="component" value="Unassembled WGS sequence"/>
</dbReference>
<dbReference type="InterPro" id="IPR012349">
    <property type="entry name" value="Split_barrel_FMN-bd"/>
</dbReference>
<dbReference type="InterPro" id="IPR011576">
    <property type="entry name" value="Pyridox_Oxase_N"/>
</dbReference>
<accession>A0ABU6K0K3</accession>
<proteinExistence type="predicted"/>
<dbReference type="Gene3D" id="2.30.110.10">
    <property type="entry name" value="Electron Transport, Fmn-binding Protein, Chain A"/>
    <property type="match status" value="1"/>
</dbReference>
<gene>
    <name evidence="2" type="ORF">VVD49_06960</name>
</gene>
<feature type="domain" description="Pyridoxamine 5'-phosphate oxidase N-terminal" evidence="1">
    <location>
        <begin position="7"/>
        <end position="130"/>
    </location>
</feature>
<name>A0ABU6K0K3_9RHOO</name>
<comment type="caution">
    <text evidence="2">The sequence shown here is derived from an EMBL/GenBank/DDBJ whole genome shotgun (WGS) entry which is preliminary data.</text>
</comment>
<dbReference type="EMBL" id="JAYXHS010000001">
    <property type="protein sequence ID" value="MEC5385458.1"/>
    <property type="molecule type" value="Genomic_DNA"/>
</dbReference>
<dbReference type="Pfam" id="PF01243">
    <property type="entry name" value="PNPOx_N"/>
    <property type="match status" value="1"/>
</dbReference>
<evidence type="ECO:0000313" key="3">
    <source>
        <dbReference type="Proteomes" id="UP001331561"/>
    </source>
</evidence>
<organism evidence="2 3">
    <name type="scientific">Uliginosibacterium silvisoli</name>
    <dbReference type="NCBI Taxonomy" id="3114758"/>
    <lineage>
        <taxon>Bacteria</taxon>
        <taxon>Pseudomonadati</taxon>
        <taxon>Pseudomonadota</taxon>
        <taxon>Betaproteobacteria</taxon>
        <taxon>Rhodocyclales</taxon>
        <taxon>Zoogloeaceae</taxon>
        <taxon>Uliginosibacterium</taxon>
    </lineage>
</organism>
<reference evidence="2 3" key="1">
    <citation type="submission" date="2024-01" db="EMBL/GenBank/DDBJ databases">
        <title>Uliginosibacterium soil sp. nov.</title>
        <authorList>
            <person name="Lv Y."/>
        </authorList>
    </citation>
    <scope>NUCLEOTIDE SEQUENCE [LARGE SCALE GENOMIC DNA]</scope>
    <source>
        <strain evidence="2 3">H3</strain>
    </source>
</reference>
<dbReference type="PANTHER" id="PTHR13343:SF17">
    <property type="entry name" value="CELLULAR REPRESSOR OF E1A-STIMULATED GENES, ISOFORM A"/>
    <property type="match status" value="1"/>
</dbReference>
<evidence type="ECO:0000259" key="1">
    <source>
        <dbReference type="Pfam" id="PF01243"/>
    </source>
</evidence>
<dbReference type="SUPFAM" id="SSF50475">
    <property type="entry name" value="FMN-binding split barrel"/>
    <property type="match status" value="1"/>
</dbReference>
<protein>
    <submittedName>
        <fullName evidence="2">Pyridoxamine 5'-phosphate oxidase family protein</fullName>
    </submittedName>
</protein>
<dbReference type="RefSeq" id="WP_327598413.1">
    <property type="nucleotide sequence ID" value="NZ_JAYXHS010000001.1"/>
</dbReference>
<keyword evidence="3" id="KW-1185">Reference proteome</keyword>
<evidence type="ECO:0000313" key="2">
    <source>
        <dbReference type="EMBL" id="MEC5385458.1"/>
    </source>
</evidence>
<sequence length="217" mass="23523">MKIAADEVIHLLHHADQATLATQSLQMPGYPYASVVPCILDEAHCPILLISALAEHTKNVLADPRTSLSVVQADADNVQAAARVSIQGDCERFEPSAELVARYLRYLPEAEDYLALDFMFFRMQAARLRFISGPGRMGWLESDDWRSVHALSAADEIALLSALQTTLPDNVQLLGADRYGIDCTVSGLRVRQAFGAVATSIAALDTLATQALVALTT</sequence>